<dbReference type="STRING" id="510516.Q2TYI2"/>
<dbReference type="KEGG" id="aor:AO090103000234"/>
<dbReference type="GO" id="GO:0016020">
    <property type="term" value="C:membrane"/>
    <property type="evidence" value="ECO:0007669"/>
    <property type="project" value="InterPro"/>
</dbReference>
<dbReference type="AlphaFoldDB" id="Q2TYI2"/>
<name>Q2TYI2_ASPOR</name>
<dbReference type="OMA" id="WQHVNSS"/>
<dbReference type="EMBL" id="AP007174">
    <property type="protein sequence ID" value="BAE65691.1"/>
    <property type="molecule type" value="Genomic_DNA"/>
</dbReference>
<sequence>MGIRSSLTSMNSHVIQPCGAQLTIRVYRICPFHRVPPYSDGCLYSCNYPLISLFFSDHKLPHISPTRWLINPPAVLLAGCTSSNGMNNIYLVSLKYRNASTSTPNDPSFINPSIAEKVYNLSQPRNTTIQEVRAGYMGLCLTRSDGAQFCSSNAAALASMVKDQGLQGSNDTADPLNLIWIAKNFKETIVFDGLIFIAVAVAFICLLALATFPGWHEEVDEDGSEREVKPFPSRRVSQAALGMSTLGFIFALISILWQHINSSAAGTMSESLTYGAIESHVGTAAMVLGWAAVVCLGVVALALLVMIMSISLLRQLTEE</sequence>
<keyword evidence="1" id="KW-0472">Membrane</keyword>
<keyword evidence="1" id="KW-1133">Transmembrane helix</keyword>
<protein>
    <submittedName>
        <fullName evidence="2">DNA, SC103</fullName>
    </submittedName>
</protein>
<dbReference type="RefSeq" id="XP_023093870.1">
    <property type="nucleotide sequence ID" value="XM_023233377.1"/>
</dbReference>
<feature type="transmembrane region" description="Helical" evidence="1">
    <location>
        <begin position="236"/>
        <end position="260"/>
    </location>
</feature>
<evidence type="ECO:0000313" key="3">
    <source>
        <dbReference type="Proteomes" id="UP000006564"/>
    </source>
</evidence>
<feature type="transmembrane region" description="Helical" evidence="1">
    <location>
        <begin position="280"/>
        <end position="313"/>
    </location>
</feature>
<keyword evidence="1" id="KW-0812">Transmembrane</keyword>
<reference evidence="2 3" key="1">
    <citation type="journal article" date="2005" name="Nature">
        <title>Genome sequencing and analysis of Aspergillus oryzae.</title>
        <authorList>
            <person name="Machida M."/>
            <person name="Asai K."/>
            <person name="Sano M."/>
            <person name="Tanaka T."/>
            <person name="Kumagai T."/>
            <person name="Terai G."/>
            <person name="Kusumoto K."/>
            <person name="Arima T."/>
            <person name="Akita O."/>
            <person name="Kashiwagi Y."/>
            <person name="Abe K."/>
            <person name="Gomi K."/>
            <person name="Horiuchi H."/>
            <person name="Kitamoto K."/>
            <person name="Kobayashi T."/>
            <person name="Takeuchi M."/>
            <person name="Denning D.W."/>
            <person name="Galagan J.E."/>
            <person name="Nierman W.C."/>
            <person name="Yu J."/>
            <person name="Archer D.B."/>
            <person name="Bennett J.W."/>
            <person name="Bhatnagar D."/>
            <person name="Cleveland T.E."/>
            <person name="Fedorova N.D."/>
            <person name="Gotoh O."/>
            <person name="Horikawa H."/>
            <person name="Hosoyama A."/>
            <person name="Ichinomiya M."/>
            <person name="Igarashi R."/>
            <person name="Iwashita K."/>
            <person name="Juvvadi P.R."/>
            <person name="Kato M."/>
            <person name="Kato Y."/>
            <person name="Kin T."/>
            <person name="Kokubun A."/>
            <person name="Maeda H."/>
            <person name="Maeyama N."/>
            <person name="Maruyama J."/>
            <person name="Nagasaki H."/>
            <person name="Nakajima T."/>
            <person name="Oda K."/>
            <person name="Okada K."/>
            <person name="Paulsen I."/>
            <person name="Sakamoto K."/>
            <person name="Sawano T."/>
            <person name="Takahashi M."/>
            <person name="Takase K."/>
            <person name="Terabayashi Y."/>
            <person name="Wortman J."/>
            <person name="Yamada O."/>
            <person name="Yamagata Y."/>
            <person name="Anazawa H."/>
            <person name="Hata Y."/>
            <person name="Koide Y."/>
            <person name="Komori T."/>
            <person name="Koyama Y."/>
            <person name="Minetoki T."/>
            <person name="Suharnan S."/>
            <person name="Tanaka A."/>
            <person name="Isono K."/>
            <person name="Kuhara S."/>
            <person name="Ogasawara N."/>
            <person name="Kikuchi H."/>
        </authorList>
    </citation>
    <scope>NUCLEOTIDE SEQUENCE [LARGE SCALE GENOMIC DNA]</scope>
    <source>
        <strain evidence="3">ATCC 42149 / RIB 40</strain>
    </source>
</reference>
<evidence type="ECO:0000313" key="2">
    <source>
        <dbReference type="EMBL" id="BAE65691.1"/>
    </source>
</evidence>
<dbReference type="GO" id="GO:0043332">
    <property type="term" value="C:mating projection tip"/>
    <property type="evidence" value="ECO:0007669"/>
    <property type="project" value="TreeGrafter"/>
</dbReference>
<gene>
    <name evidence="2" type="ORF">AO090103000234</name>
</gene>
<dbReference type="GeneID" id="5998946"/>
<dbReference type="PANTHER" id="PTHR28092">
    <property type="entry name" value="FACTOR-INDUCED GENE 1 PROTEIN"/>
    <property type="match status" value="1"/>
</dbReference>
<dbReference type="EMBL" id="BA000056">
    <property type="protein sequence ID" value="BAE65691.1"/>
    <property type="molecule type" value="Genomic_DNA"/>
</dbReference>
<dbReference type="HOGENOM" id="CLU_068733_0_0_1"/>
<dbReference type="Proteomes" id="UP000006564">
    <property type="component" value="Chromosome 8"/>
</dbReference>
<dbReference type="InterPro" id="IPR033481">
    <property type="entry name" value="Dni1/Fig1"/>
</dbReference>
<accession>Q2TYI2</accession>
<organism evidence="2 3">
    <name type="scientific">Aspergillus oryzae (strain ATCC 42149 / RIB 40)</name>
    <name type="common">Yellow koji mold</name>
    <dbReference type="NCBI Taxonomy" id="510516"/>
    <lineage>
        <taxon>Eukaryota</taxon>
        <taxon>Fungi</taxon>
        <taxon>Dikarya</taxon>
        <taxon>Ascomycota</taxon>
        <taxon>Pezizomycotina</taxon>
        <taxon>Eurotiomycetes</taxon>
        <taxon>Eurotiomycetidae</taxon>
        <taxon>Eurotiales</taxon>
        <taxon>Aspergillaceae</taxon>
        <taxon>Aspergillus</taxon>
        <taxon>Aspergillus subgen. Circumdati</taxon>
    </lineage>
</organism>
<keyword evidence="3" id="KW-1185">Reference proteome</keyword>
<feature type="transmembrane region" description="Helical" evidence="1">
    <location>
        <begin position="193"/>
        <end position="215"/>
    </location>
</feature>
<dbReference type="GO" id="GO:0000747">
    <property type="term" value="P:conjugation with cellular fusion"/>
    <property type="evidence" value="ECO:0007669"/>
    <property type="project" value="TreeGrafter"/>
</dbReference>
<dbReference type="Pfam" id="PF12351">
    <property type="entry name" value="Fig1"/>
    <property type="match status" value="1"/>
</dbReference>
<proteinExistence type="predicted"/>
<evidence type="ECO:0000256" key="1">
    <source>
        <dbReference type="SAM" id="Phobius"/>
    </source>
</evidence>
<dbReference type="PANTHER" id="PTHR28092:SF1">
    <property type="entry name" value="FACTOR-INDUCED GENE 1 PROTEIN"/>
    <property type="match status" value="1"/>
</dbReference>